<dbReference type="EMBL" id="SMMG02000012">
    <property type="protein sequence ID" value="KAA3455605.1"/>
    <property type="molecule type" value="Genomic_DNA"/>
</dbReference>
<accession>A0A5B6UPL6</accession>
<dbReference type="InterPro" id="IPR040256">
    <property type="entry name" value="At4g02000-like"/>
</dbReference>
<name>A0A5B6UPL6_9ROSI</name>
<comment type="caution">
    <text evidence="3">The sequence shown here is derived from an EMBL/GenBank/DDBJ whole genome shotgun (WGS) entry which is preliminary data.</text>
</comment>
<sequence length="123" mass="13724">MKWMFMWFGLDYSIYRKVTTQIALLGAIGQAIGLVVKLDAHTSSGRRGRFVRLAGCVDFRKPLVSKIKISGHIQRIEYESLPIICFNCGIFGYNSNMCKGTKNNSPKSGVGGRESAIEKMDDQ</sequence>
<evidence type="ECO:0000256" key="1">
    <source>
        <dbReference type="SAM" id="MobiDB-lite"/>
    </source>
</evidence>
<dbReference type="InterPro" id="IPR025836">
    <property type="entry name" value="Zn_knuckle_CX2CX4HX4C"/>
</dbReference>
<dbReference type="Pfam" id="PF14392">
    <property type="entry name" value="zf-CCHC_4"/>
    <property type="match status" value="1"/>
</dbReference>
<dbReference type="AlphaFoldDB" id="A0A5B6UPL6"/>
<feature type="domain" description="Zinc knuckle CX2CX4HX4C" evidence="2">
    <location>
        <begin position="57"/>
        <end position="99"/>
    </location>
</feature>
<dbReference type="PANTHER" id="PTHR31286">
    <property type="entry name" value="GLYCINE-RICH CELL WALL STRUCTURAL PROTEIN 1.8-LIKE"/>
    <property type="match status" value="1"/>
</dbReference>
<dbReference type="PANTHER" id="PTHR31286:SF99">
    <property type="entry name" value="DUF4283 DOMAIN-CONTAINING PROTEIN"/>
    <property type="match status" value="1"/>
</dbReference>
<feature type="region of interest" description="Disordered" evidence="1">
    <location>
        <begin position="102"/>
        <end position="123"/>
    </location>
</feature>
<evidence type="ECO:0000313" key="3">
    <source>
        <dbReference type="EMBL" id="KAA3455605.1"/>
    </source>
</evidence>
<dbReference type="Proteomes" id="UP000325315">
    <property type="component" value="Unassembled WGS sequence"/>
</dbReference>
<proteinExistence type="predicted"/>
<reference evidence="4" key="1">
    <citation type="journal article" date="2019" name="Plant Biotechnol. J.">
        <title>Genome sequencing of the Australian wild diploid species Gossypium australe highlights disease resistance and delayed gland morphogenesis.</title>
        <authorList>
            <person name="Cai Y."/>
            <person name="Cai X."/>
            <person name="Wang Q."/>
            <person name="Wang P."/>
            <person name="Zhang Y."/>
            <person name="Cai C."/>
            <person name="Xu Y."/>
            <person name="Wang K."/>
            <person name="Zhou Z."/>
            <person name="Wang C."/>
            <person name="Geng S."/>
            <person name="Li B."/>
            <person name="Dong Q."/>
            <person name="Hou Y."/>
            <person name="Wang H."/>
            <person name="Ai P."/>
            <person name="Liu Z."/>
            <person name="Yi F."/>
            <person name="Sun M."/>
            <person name="An G."/>
            <person name="Cheng J."/>
            <person name="Zhang Y."/>
            <person name="Shi Q."/>
            <person name="Xie Y."/>
            <person name="Shi X."/>
            <person name="Chang Y."/>
            <person name="Huang F."/>
            <person name="Chen Y."/>
            <person name="Hong S."/>
            <person name="Mi L."/>
            <person name="Sun Q."/>
            <person name="Zhang L."/>
            <person name="Zhou B."/>
            <person name="Peng R."/>
            <person name="Zhang X."/>
            <person name="Liu F."/>
        </authorList>
    </citation>
    <scope>NUCLEOTIDE SEQUENCE [LARGE SCALE GENOMIC DNA]</scope>
    <source>
        <strain evidence="4">cv. PA1801</strain>
    </source>
</reference>
<dbReference type="OrthoDB" id="1001733at2759"/>
<gene>
    <name evidence="3" type="ORF">EPI10_018611</name>
</gene>
<organism evidence="3 4">
    <name type="scientific">Gossypium australe</name>
    <dbReference type="NCBI Taxonomy" id="47621"/>
    <lineage>
        <taxon>Eukaryota</taxon>
        <taxon>Viridiplantae</taxon>
        <taxon>Streptophyta</taxon>
        <taxon>Embryophyta</taxon>
        <taxon>Tracheophyta</taxon>
        <taxon>Spermatophyta</taxon>
        <taxon>Magnoliopsida</taxon>
        <taxon>eudicotyledons</taxon>
        <taxon>Gunneridae</taxon>
        <taxon>Pentapetalae</taxon>
        <taxon>rosids</taxon>
        <taxon>malvids</taxon>
        <taxon>Malvales</taxon>
        <taxon>Malvaceae</taxon>
        <taxon>Malvoideae</taxon>
        <taxon>Gossypium</taxon>
    </lineage>
</organism>
<evidence type="ECO:0000259" key="2">
    <source>
        <dbReference type="Pfam" id="PF14392"/>
    </source>
</evidence>
<protein>
    <submittedName>
        <fullName evidence="3">GroES-like zinc-binding alcohol dehydrogenase family protein</fullName>
    </submittedName>
</protein>
<keyword evidence="4" id="KW-1185">Reference proteome</keyword>
<evidence type="ECO:0000313" key="4">
    <source>
        <dbReference type="Proteomes" id="UP000325315"/>
    </source>
</evidence>